<comment type="caution">
    <text evidence="7">The sequence shown here is derived from an EMBL/GenBank/DDBJ whole genome shotgun (WGS) entry which is preliminary data.</text>
</comment>
<proteinExistence type="inferred from homology"/>
<dbReference type="InterPro" id="IPR026956">
    <property type="entry name" value="D-ser_dehydrat-like_dom"/>
</dbReference>
<dbReference type="SMART" id="SM01119">
    <property type="entry name" value="D-ser_dehydrat"/>
    <property type="match status" value="1"/>
</dbReference>
<protein>
    <submittedName>
        <fullName evidence="7">Amino-acid racemase</fullName>
    </submittedName>
</protein>
<dbReference type="PRINTS" id="PR00992">
    <property type="entry name" value="ALARACEMASE"/>
</dbReference>
<dbReference type="GO" id="GO:0006522">
    <property type="term" value="P:alanine metabolic process"/>
    <property type="evidence" value="ECO:0007669"/>
    <property type="project" value="InterPro"/>
</dbReference>
<evidence type="ECO:0000313" key="7">
    <source>
        <dbReference type="EMBL" id="PLX15734.1"/>
    </source>
</evidence>
<evidence type="ECO:0000256" key="3">
    <source>
        <dbReference type="ARBA" id="ARBA00022898"/>
    </source>
</evidence>
<dbReference type="InterPro" id="IPR001608">
    <property type="entry name" value="Ala_racemase_N"/>
</dbReference>
<dbReference type="InterPro" id="IPR029066">
    <property type="entry name" value="PLP-binding_barrel"/>
</dbReference>
<dbReference type="GO" id="GO:0008721">
    <property type="term" value="F:D-serine ammonia-lyase activity"/>
    <property type="evidence" value="ECO:0007669"/>
    <property type="project" value="TreeGrafter"/>
</dbReference>
<keyword evidence="5" id="KW-0456">Lyase</keyword>
<keyword evidence="4" id="KW-0413">Isomerase</keyword>
<evidence type="ECO:0000256" key="5">
    <source>
        <dbReference type="ARBA" id="ARBA00023239"/>
    </source>
</evidence>
<dbReference type="PANTHER" id="PTHR28004">
    <property type="entry name" value="ZGC:162816-RELATED"/>
    <property type="match status" value="1"/>
</dbReference>
<name>A0A2N5ZAU8_MUIH1</name>
<dbReference type="InterPro" id="IPR000821">
    <property type="entry name" value="Ala_racemase"/>
</dbReference>
<dbReference type="Gene3D" id="3.20.20.10">
    <property type="entry name" value="Alanine racemase"/>
    <property type="match status" value="1"/>
</dbReference>
<dbReference type="GO" id="GO:0036088">
    <property type="term" value="P:D-serine catabolic process"/>
    <property type="evidence" value="ECO:0007669"/>
    <property type="project" value="TreeGrafter"/>
</dbReference>
<sequence>MQRFAKKIQAQNTPHFKTHKSSHLVNAQIANGSKAITCATLSEAELLTRQGIKNIILAYPVVGKINYQRFINLLEYTKVIPVFDSVVSVKNLDEYLKSRTIDKVDYYLEIDTGLNRLGVLPEVALKIIKKLLSATKVMNLIGILSHAGHSYSCKNVEEVYEIAMQEHKTMLTIKEIVKKETGLDLEISLGSTPTLKSGFIPEGITNIRPGNYVYNDAIGINIGYSSSQECALRIISRVISKHGSRIIIDAGSKSLGLDLGAHSMNTMDSYGLILDRPGSNKIIKDMKIKRLSEEHGIIENLSDKRLKVGDVIEIIPNHACYVANLFDNMYLVDNESNILEKLKVDGRGLST</sequence>
<comment type="cofactor">
    <cofactor evidence="1">
        <name>pyridoxal 5'-phosphate</name>
        <dbReference type="ChEBI" id="CHEBI:597326"/>
    </cofactor>
</comment>
<dbReference type="SUPFAM" id="SSF51419">
    <property type="entry name" value="PLP-binding barrel"/>
    <property type="match status" value="1"/>
</dbReference>
<evidence type="ECO:0000256" key="2">
    <source>
        <dbReference type="ARBA" id="ARBA00005323"/>
    </source>
</evidence>
<accession>A0A2N5ZAU8</accession>
<evidence type="ECO:0000256" key="4">
    <source>
        <dbReference type="ARBA" id="ARBA00023235"/>
    </source>
</evidence>
<evidence type="ECO:0000313" key="8">
    <source>
        <dbReference type="Proteomes" id="UP000234857"/>
    </source>
</evidence>
<reference evidence="7 8" key="1">
    <citation type="submission" date="2017-11" db="EMBL/GenBank/DDBJ databases">
        <title>Genome-resolved metagenomics identifies genetic mobility, metabolic interactions, and unexpected diversity in perchlorate-reducing communities.</title>
        <authorList>
            <person name="Barnum T.P."/>
            <person name="Figueroa I.A."/>
            <person name="Carlstrom C.I."/>
            <person name="Lucas L.N."/>
            <person name="Engelbrektson A.L."/>
            <person name="Coates J.D."/>
        </authorList>
    </citation>
    <scope>NUCLEOTIDE SEQUENCE [LARGE SCALE GENOMIC DNA]</scope>
    <source>
        <strain evidence="7">BM706</strain>
    </source>
</reference>
<comment type="similarity">
    <text evidence="2">Belongs to the DSD1 family.</text>
</comment>
<organism evidence="7 8">
    <name type="scientific">Muiribacterium halophilum</name>
    <dbReference type="NCBI Taxonomy" id="2053465"/>
    <lineage>
        <taxon>Bacteria</taxon>
        <taxon>Candidatus Muiribacteriota</taxon>
        <taxon>Candidatus Muiribacteriia</taxon>
        <taxon>Candidatus Muiribacteriales</taxon>
        <taxon>Candidatus Muiribacteriaceae</taxon>
        <taxon>Candidatus Muiribacterium</taxon>
    </lineage>
</organism>
<feature type="domain" description="D-serine dehydratase-like" evidence="6">
    <location>
        <begin position="231"/>
        <end position="333"/>
    </location>
</feature>
<dbReference type="Pfam" id="PF14031">
    <property type="entry name" value="D-ser_dehydrat"/>
    <property type="match status" value="1"/>
</dbReference>
<dbReference type="InterPro" id="IPR051466">
    <property type="entry name" value="D-amino_acid_metab_enzyme"/>
</dbReference>
<evidence type="ECO:0000256" key="1">
    <source>
        <dbReference type="ARBA" id="ARBA00001933"/>
    </source>
</evidence>
<keyword evidence="3" id="KW-0663">Pyridoxal phosphate</keyword>
<evidence type="ECO:0000259" key="6">
    <source>
        <dbReference type="SMART" id="SM01119"/>
    </source>
</evidence>
<gene>
    <name evidence="7" type="ORF">C0601_12215</name>
</gene>
<dbReference type="Proteomes" id="UP000234857">
    <property type="component" value="Unassembled WGS sequence"/>
</dbReference>
<dbReference type="AlphaFoldDB" id="A0A2N5ZAU8"/>
<dbReference type="GO" id="GO:0008784">
    <property type="term" value="F:alanine racemase activity"/>
    <property type="evidence" value="ECO:0007669"/>
    <property type="project" value="InterPro"/>
</dbReference>
<dbReference type="Pfam" id="PF01168">
    <property type="entry name" value="Ala_racemase_N"/>
    <property type="match status" value="1"/>
</dbReference>
<dbReference type="Gene3D" id="2.40.37.20">
    <property type="entry name" value="D-serine dehydratase-like domain"/>
    <property type="match status" value="1"/>
</dbReference>
<dbReference type="PANTHER" id="PTHR28004:SF2">
    <property type="entry name" value="D-SERINE DEHYDRATASE"/>
    <property type="match status" value="1"/>
</dbReference>
<dbReference type="InterPro" id="IPR042208">
    <property type="entry name" value="D-ser_dehydrat-like_sf"/>
</dbReference>
<dbReference type="EMBL" id="PKTG01000130">
    <property type="protein sequence ID" value="PLX15734.1"/>
    <property type="molecule type" value="Genomic_DNA"/>
</dbReference>